<evidence type="ECO:0000256" key="2">
    <source>
        <dbReference type="ARBA" id="ARBA00001933"/>
    </source>
</evidence>
<comment type="similarity">
    <text evidence="3">Belongs to the serine/threonine dehydratase family.</text>
</comment>
<dbReference type="AlphaFoldDB" id="A0A841FRQ0"/>
<dbReference type="RefSeq" id="WP_239122200.1">
    <property type="nucleotide sequence ID" value="NZ_BONT01000055.1"/>
</dbReference>
<evidence type="ECO:0000256" key="6">
    <source>
        <dbReference type="ARBA" id="ARBA00023239"/>
    </source>
</evidence>
<dbReference type="PROSITE" id="PS00165">
    <property type="entry name" value="DEHYDRATASE_SER_THR"/>
    <property type="match status" value="1"/>
</dbReference>
<dbReference type="Pfam" id="PF00291">
    <property type="entry name" value="PALP"/>
    <property type="match status" value="1"/>
</dbReference>
<comment type="function">
    <text evidence="7">Catalyzes the anaerobic formation of alpha-ketobutyrate and ammonia from threonine in a two-step reaction. The first step involved a dehydration of threonine and a production of enamine intermediates (aminocrotonate), which tautomerizes to its imine form (iminobutyrate). Both intermediates are unstable and short-lived. The second step is the nonenzymatic hydrolysis of the enamine/imine intermediates to form 2-ketobutyrate and free ammonia. In the low water environment of the cell, the second step is accelerated by RidA.</text>
</comment>
<evidence type="ECO:0000256" key="3">
    <source>
        <dbReference type="ARBA" id="ARBA00010869"/>
    </source>
</evidence>
<dbReference type="GO" id="GO:0003941">
    <property type="term" value="F:L-serine ammonia-lyase activity"/>
    <property type="evidence" value="ECO:0007669"/>
    <property type="project" value="TreeGrafter"/>
</dbReference>
<feature type="compositionally biased region" description="Basic and acidic residues" evidence="9">
    <location>
        <begin position="1"/>
        <end position="13"/>
    </location>
</feature>
<comment type="caution">
    <text evidence="11">The sequence shown here is derived from an EMBL/GenBank/DDBJ whole genome shotgun (WGS) entry which is preliminary data.</text>
</comment>
<proteinExistence type="inferred from homology"/>
<feature type="domain" description="Tryptophan synthase beta chain-like PALP" evidence="10">
    <location>
        <begin position="53"/>
        <end position="343"/>
    </location>
</feature>
<organism evidence="11 12">
    <name type="scientific">Phytomonospora endophytica</name>
    <dbReference type="NCBI Taxonomy" id="714109"/>
    <lineage>
        <taxon>Bacteria</taxon>
        <taxon>Bacillati</taxon>
        <taxon>Actinomycetota</taxon>
        <taxon>Actinomycetes</taxon>
        <taxon>Micromonosporales</taxon>
        <taxon>Micromonosporaceae</taxon>
        <taxon>Phytomonospora</taxon>
    </lineage>
</organism>
<dbReference type="GO" id="GO:0030170">
    <property type="term" value="F:pyridoxal phosphate binding"/>
    <property type="evidence" value="ECO:0007669"/>
    <property type="project" value="InterPro"/>
</dbReference>
<evidence type="ECO:0000256" key="7">
    <source>
        <dbReference type="ARBA" id="ARBA00025527"/>
    </source>
</evidence>
<protein>
    <recommendedName>
        <fullName evidence="4">threonine ammonia-lyase</fullName>
        <ecNumber evidence="4">4.3.1.19</ecNumber>
    </recommendedName>
    <alternativeName>
        <fullName evidence="8">Threonine deaminase</fullName>
    </alternativeName>
</protein>
<dbReference type="InterPro" id="IPR000634">
    <property type="entry name" value="Ser/Thr_deHydtase_PyrdxlP-BS"/>
</dbReference>
<evidence type="ECO:0000256" key="4">
    <source>
        <dbReference type="ARBA" id="ARBA00012096"/>
    </source>
</evidence>
<keyword evidence="12" id="KW-1185">Reference proteome</keyword>
<dbReference type="GO" id="GO:0006565">
    <property type="term" value="P:L-serine catabolic process"/>
    <property type="evidence" value="ECO:0007669"/>
    <property type="project" value="TreeGrafter"/>
</dbReference>
<feature type="compositionally biased region" description="Low complexity" evidence="9">
    <location>
        <begin position="24"/>
        <end position="34"/>
    </location>
</feature>
<dbReference type="Proteomes" id="UP000548476">
    <property type="component" value="Unassembled WGS sequence"/>
</dbReference>
<dbReference type="InterPro" id="IPR036052">
    <property type="entry name" value="TrpB-like_PALP_sf"/>
</dbReference>
<dbReference type="Gene3D" id="3.40.50.1100">
    <property type="match status" value="2"/>
</dbReference>
<dbReference type="EC" id="4.3.1.19" evidence="4"/>
<evidence type="ECO:0000256" key="5">
    <source>
        <dbReference type="ARBA" id="ARBA00022898"/>
    </source>
</evidence>
<dbReference type="GO" id="GO:0009097">
    <property type="term" value="P:isoleucine biosynthetic process"/>
    <property type="evidence" value="ECO:0007669"/>
    <property type="project" value="TreeGrafter"/>
</dbReference>
<dbReference type="InterPro" id="IPR001926">
    <property type="entry name" value="TrpB-like_PALP"/>
</dbReference>
<comment type="cofactor">
    <cofactor evidence="2">
        <name>pyridoxal 5'-phosphate</name>
        <dbReference type="ChEBI" id="CHEBI:597326"/>
    </cofactor>
</comment>
<accession>A0A841FRQ0</accession>
<name>A0A841FRQ0_9ACTN</name>
<evidence type="ECO:0000313" key="11">
    <source>
        <dbReference type="EMBL" id="MBB6038915.1"/>
    </source>
</evidence>
<comment type="catalytic activity">
    <reaction evidence="1">
        <text>L-threonine = 2-oxobutanoate + NH4(+)</text>
        <dbReference type="Rhea" id="RHEA:22108"/>
        <dbReference type="ChEBI" id="CHEBI:16763"/>
        <dbReference type="ChEBI" id="CHEBI:28938"/>
        <dbReference type="ChEBI" id="CHEBI:57926"/>
        <dbReference type="EC" id="4.3.1.19"/>
    </reaction>
</comment>
<dbReference type="InterPro" id="IPR050147">
    <property type="entry name" value="Ser/Thr_Dehydratase"/>
</dbReference>
<dbReference type="PANTHER" id="PTHR48078">
    <property type="entry name" value="THREONINE DEHYDRATASE, MITOCHONDRIAL-RELATED"/>
    <property type="match status" value="1"/>
</dbReference>
<gene>
    <name evidence="11" type="ORF">HNR73_006804</name>
</gene>
<keyword evidence="6 11" id="KW-0456">Lyase</keyword>
<dbReference type="GO" id="GO:0004794">
    <property type="term" value="F:threonine deaminase activity"/>
    <property type="evidence" value="ECO:0007669"/>
    <property type="project" value="UniProtKB-EC"/>
</dbReference>
<reference evidence="11 12" key="1">
    <citation type="submission" date="2020-08" db="EMBL/GenBank/DDBJ databases">
        <title>Genomic Encyclopedia of Type Strains, Phase IV (KMG-IV): sequencing the most valuable type-strain genomes for metagenomic binning, comparative biology and taxonomic classification.</title>
        <authorList>
            <person name="Goeker M."/>
        </authorList>
    </citation>
    <scope>NUCLEOTIDE SEQUENCE [LARGE SCALE GENOMIC DNA]</scope>
    <source>
        <strain evidence="11 12">YIM 65646</strain>
    </source>
</reference>
<feature type="region of interest" description="Disordered" evidence="9">
    <location>
        <begin position="1"/>
        <end position="35"/>
    </location>
</feature>
<evidence type="ECO:0000256" key="8">
    <source>
        <dbReference type="ARBA" id="ARBA00031427"/>
    </source>
</evidence>
<dbReference type="PANTHER" id="PTHR48078:SF6">
    <property type="entry name" value="L-THREONINE DEHYDRATASE CATABOLIC TDCB"/>
    <property type="match status" value="1"/>
</dbReference>
<evidence type="ECO:0000259" key="10">
    <source>
        <dbReference type="Pfam" id="PF00291"/>
    </source>
</evidence>
<evidence type="ECO:0000256" key="9">
    <source>
        <dbReference type="SAM" id="MobiDB-lite"/>
    </source>
</evidence>
<dbReference type="EMBL" id="JACHGT010000019">
    <property type="protein sequence ID" value="MBB6038915.1"/>
    <property type="molecule type" value="Genomic_DNA"/>
</dbReference>
<dbReference type="SUPFAM" id="SSF53686">
    <property type="entry name" value="Tryptophan synthase beta subunit-like PLP-dependent enzymes"/>
    <property type="match status" value="1"/>
</dbReference>
<evidence type="ECO:0000256" key="1">
    <source>
        <dbReference type="ARBA" id="ARBA00001274"/>
    </source>
</evidence>
<sequence>MRANRLSDDKRDSTPPSGRGSVMPGAVPGALPGLPETPGHADVLAAAEWLSGRVVRTPLVRSRALDERAGVRLWLKAENLQHGGSYKFRGAMRAVGRLAARGEAEGVIAQSTGNHGYAVAMAAAENGLAASIVLPVDASSTKIKLITATGAEVHLVGTTVEERLDTVAKLHGESGHAVIDAYDHPDVVCGQGTATLELLDDVAAAGGRLDAIVVPVGGGGGVAGASLAAAREGAERPLLYGVEPVGCDSLHRSLAAGERVTVPPAPTLADGLRPSTVGELPFRILRDVIADVLLVDDQAIAHAFTLAAFQAKLLVEPSAAAALAGALALASAGGVHDIGVLLTGGNVDAGSVSTILSTYQEVSA</sequence>
<evidence type="ECO:0000313" key="12">
    <source>
        <dbReference type="Proteomes" id="UP000548476"/>
    </source>
</evidence>
<dbReference type="GO" id="GO:0006567">
    <property type="term" value="P:L-threonine catabolic process"/>
    <property type="evidence" value="ECO:0007669"/>
    <property type="project" value="TreeGrafter"/>
</dbReference>
<dbReference type="FunFam" id="3.40.50.1100:FF:000005">
    <property type="entry name" value="Threonine dehydratase catabolic"/>
    <property type="match status" value="1"/>
</dbReference>
<keyword evidence="5" id="KW-0663">Pyridoxal phosphate</keyword>